<keyword evidence="3" id="KW-1185">Reference proteome</keyword>
<dbReference type="AlphaFoldDB" id="A0A8H3II39"/>
<dbReference type="Proteomes" id="UP000664534">
    <property type="component" value="Unassembled WGS sequence"/>
</dbReference>
<dbReference type="OrthoDB" id="10499303at2759"/>
<evidence type="ECO:0000256" key="1">
    <source>
        <dbReference type="SAM" id="SignalP"/>
    </source>
</evidence>
<proteinExistence type="predicted"/>
<gene>
    <name evidence="2" type="ORF">IMSHALPRED_005256</name>
</gene>
<evidence type="ECO:0000313" key="3">
    <source>
        <dbReference type="Proteomes" id="UP000664534"/>
    </source>
</evidence>
<name>A0A8H3II39_9LECA</name>
<evidence type="ECO:0000313" key="2">
    <source>
        <dbReference type="EMBL" id="CAF9921715.1"/>
    </source>
</evidence>
<protein>
    <submittedName>
        <fullName evidence="2">Uncharacterized protein</fullName>
    </submittedName>
</protein>
<comment type="caution">
    <text evidence="2">The sequence shown here is derived from an EMBL/GenBank/DDBJ whole genome shotgun (WGS) entry which is preliminary data.</text>
</comment>
<reference evidence="2" key="1">
    <citation type="submission" date="2021-03" db="EMBL/GenBank/DDBJ databases">
        <authorList>
            <person name="Tagirdzhanova G."/>
        </authorList>
    </citation>
    <scope>NUCLEOTIDE SEQUENCE</scope>
</reference>
<feature type="chain" id="PRO_5034508492" evidence="1">
    <location>
        <begin position="24"/>
        <end position="342"/>
    </location>
</feature>
<keyword evidence="1" id="KW-0732">Signal</keyword>
<accession>A0A8H3II39</accession>
<dbReference type="EMBL" id="CAJPDT010000028">
    <property type="protein sequence ID" value="CAF9921715.1"/>
    <property type="molecule type" value="Genomic_DNA"/>
</dbReference>
<feature type="signal peptide" evidence="1">
    <location>
        <begin position="1"/>
        <end position="23"/>
    </location>
</feature>
<organism evidence="2 3">
    <name type="scientific">Imshaugia aleurites</name>
    <dbReference type="NCBI Taxonomy" id="172621"/>
    <lineage>
        <taxon>Eukaryota</taxon>
        <taxon>Fungi</taxon>
        <taxon>Dikarya</taxon>
        <taxon>Ascomycota</taxon>
        <taxon>Pezizomycotina</taxon>
        <taxon>Lecanoromycetes</taxon>
        <taxon>OSLEUM clade</taxon>
        <taxon>Lecanoromycetidae</taxon>
        <taxon>Lecanorales</taxon>
        <taxon>Lecanorineae</taxon>
        <taxon>Parmeliaceae</taxon>
        <taxon>Imshaugia</taxon>
    </lineage>
</organism>
<sequence>MFLLLNLMFQTLAAIIIVQASQSFSETTHQNALKNRFVRSRGLNATTAGSNLTVIDSTTSPHALNTSTNLLQRVHGNLTHDVFVQECDSGNGSPVVQDCSCSVQQLAAQAIEDAITMVKTIMGIWNDKAYSGYLQQYMGTINSEIPSDSCTSPAASAWIDATLSNLAELEEYEWLPSDPNWIKDYSDDLSELSVYCVAGVPPQQNAFVAQCPSTSSEYSPFGWAYTSNETKGYSYFLGFCESVLQQQGFISRAAMLEQLQLGEVKLSDEQIFANYGRAALNLLVQLSPLISSQVAVSGNQVNGYPEVAYVAEVYGCETIFETVDPQFSSLVNPDSWALWITG</sequence>